<dbReference type="Gramene" id="mRNA:HanXRQr2_Chr09g0417971">
    <property type="protein sequence ID" value="CDS:HanXRQr2_Chr09g0417971.1"/>
    <property type="gene ID" value="HanXRQr2_Chr09g0417971"/>
</dbReference>
<gene>
    <name evidence="1" type="ORF">HanXRQr2_Chr09g0417971</name>
</gene>
<protein>
    <submittedName>
        <fullName evidence="1">Uncharacterized protein</fullName>
    </submittedName>
</protein>
<proteinExistence type="predicted"/>
<comment type="caution">
    <text evidence="1">The sequence shown here is derived from an EMBL/GenBank/DDBJ whole genome shotgun (WGS) entry which is preliminary data.</text>
</comment>
<sequence>MEYGRFPLKPHPAKFLHYKIMRSGVQCNKSGRKMQNVNKYIQCLQVWRKVIRYLVPKIIVAYITA</sequence>
<dbReference type="AlphaFoldDB" id="A0A9K3NAY2"/>
<evidence type="ECO:0000313" key="1">
    <source>
        <dbReference type="EMBL" id="KAF5793489.1"/>
    </source>
</evidence>
<reference evidence="1" key="1">
    <citation type="journal article" date="2017" name="Nature">
        <title>The sunflower genome provides insights into oil metabolism, flowering and Asterid evolution.</title>
        <authorList>
            <person name="Badouin H."/>
            <person name="Gouzy J."/>
            <person name="Grassa C.J."/>
            <person name="Murat F."/>
            <person name="Staton S.E."/>
            <person name="Cottret L."/>
            <person name="Lelandais-Briere C."/>
            <person name="Owens G.L."/>
            <person name="Carrere S."/>
            <person name="Mayjonade B."/>
            <person name="Legrand L."/>
            <person name="Gill N."/>
            <person name="Kane N.C."/>
            <person name="Bowers J.E."/>
            <person name="Hubner S."/>
            <person name="Bellec A."/>
            <person name="Berard A."/>
            <person name="Berges H."/>
            <person name="Blanchet N."/>
            <person name="Boniface M.C."/>
            <person name="Brunel D."/>
            <person name="Catrice O."/>
            <person name="Chaidir N."/>
            <person name="Claudel C."/>
            <person name="Donnadieu C."/>
            <person name="Faraut T."/>
            <person name="Fievet G."/>
            <person name="Helmstetter N."/>
            <person name="King M."/>
            <person name="Knapp S.J."/>
            <person name="Lai Z."/>
            <person name="Le Paslier M.C."/>
            <person name="Lippi Y."/>
            <person name="Lorenzon L."/>
            <person name="Mandel J.R."/>
            <person name="Marage G."/>
            <person name="Marchand G."/>
            <person name="Marquand E."/>
            <person name="Bret-Mestries E."/>
            <person name="Morien E."/>
            <person name="Nambeesan S."/>
            <person name="Nguyen T."/>
            <person name="Pegot-Espagnet P."/>
            <person name="Pouilly N."/>
            <person name="Raftis F."/>
            <person name="Sallet E."/>
            <person name="Schiex T."/>
            <person name="Thomas J."/>
            <person name="Vandecasteele C."/>
            <person name="Vares D."/>
            <person name="Vear F."/>
            <person name="Vautrin S."/>
            <person name="Crespi M."/>
            <person name="Mangin B."/>
            <person name="Burke J.M."/>
            <person name="Salse J."/>
            <person name="Munos S."/>
            <person name="Vincourt P."/>
            <person name="Rieseberg L.H."/>
            <person name="Langlade N.B."/>
        </authorList>
    </citation>
    <scope>NUCLEOTIDE SEQUENCE</scope>
    <source>
        <tissue evidence="1">Leaves</tissue>
    </source>
</reference>
<reference evidence="1" key="2">
    <citation type="submission" date="2020-06" db="EMBL/GenBank/DDBJ databases">
        <title>Helianthus annuus Genome sequencing and assembly Release 2.</title>
        <authorList>
            <person name="Gouzy J."/>
            <person name="Langlade N."/>
            <person name="Munos S."/>
        </authorList>
    </citation>
    <scope>NUCLEOTIDE SEQUENCE</scope>
    <source>
        <tissue evidence="1">Leaves</tissue>
    </source>
</reference>
<evidence type="ECO:0000313" key="2">
    <source>
        <dbReference type="Proteomes" id="UP000215914"/>
    </source>
</evidence>
<keyword evidence="2" id="KW-1185">Reference proteome</keyword>
<dbReference type="Proteomes" id="UP000215914">
    <property type="component" value="Unassembled WGS sequence"/>
</dbReference>
<dbReference type="EMBL" id="MNCJ02000324">
    <property type="protein sequence ID" value="KAF5793489.1"/>
    <property type="molecule type" value="Genomic_DNA"/>
</dbReference>
<name>A0A9K3NAY2_HELAN</name>
<organism evidence="1 2">
    <name type="scientific">Helianthus annuus</name>
    <name type="common">Common sunflower</name>
    <dbReference type="NCBI Taxonomy" id="4232"/>
    <lineage>
        <taxon>Eukaryota</taxon>
        <taxon>Viridiplantae</taxon>
        <taxon>Streptophyta</taxon>
        <taxon>Embryophyta</taxon>
        <taxon>Tracheophyta</taxon>
        <taxon>Spermatophyta</taxon>
        <taxon>Magnoliopsida</taxon>
        <taxon>eudicotyledons</taxon>
        <taxon>Gunneridae</taxon>
        <taxon>Pentapetalae</taxon>
        <taxon>asterids</taxon>
        <taxon>campanulids</taxon>
        <taxon>Asterales</taxon>
        <taxon>Asteraceae</taxon>
        <taxon>Asteroideae</taxon>
        <taxon>Heliantheae alliance</taxon>
        <taxon>Heliantheae</taxon>
        <taxon>Helianthus</taxon>
    </lineage>
</organism>
<accession>A0A9K3NAY2</accession>